<feature type="region of interest" description="Disordered" evidence="1">
    <location>
        <begin position="483"/>
        <end position="505"/>
    </location>
</feature>
<feature type="compositionally biased region" description="Acidic residues" evidence="1">
    <location>
        <begin position="253"/>
        <end position="265"/>
    </location>
</feature>
<dbReference type="GO" id="GO:0030686">
    <property type="term" value="C:90S preribosome"/>
    <property type="evidence" value="ECO:0007669"/>
    <property type="project" value="InterPro"/>
</dbReference>
<dbReference type="GeneID" id="91098161"/>
<dbReference type="PANTHER" id="PTHR44163">
    <property type="entry name" value="U3 SMALL NUCLEOLAR RNA-ASSOCIATED PROTEIN 4 HOMOLOG"/>
    <property type="match status" value="1"/>
</dbReference>
<gene>
    <name evidence="2" type="ORF">L201_007493</name>
</gene>
<organism evidence="2 3">
    <name type="scientific">Kwoniella dendrophila CBS 6074</name>
    <dbReference type="NCBI Taxonomy" id="1295534"/>
    <lineage>
        <taxon>Eukaryota</taxon>
        <taxon>Fungi</taxon>
        <taxon>Dikarya</taxon>
        <taxon>Basidiomycota</taxon>
        <taxon>Agaricomycotina</taxon>
        <taxon>Tremellomycetes</taxon>
        <taxon>Tremellales</taxon>
        <taxon>Cryptococcaceae</taxon>
        <taxon>Kwoniella</taxon>
    </lineage>
</organism>
<dbReference type="SMART" id="SM00320">
    <property type="entry name" value="WD40"/>
    <property type="match status" value="5"/>
</dbReference>
<dbReference type="SUPFAM" id="SSF50969">
    <property type="entry name" value="YVTN repeat-like/Quinoprotein amine dehydrogenase"/>
    <property type="match status" value="1"/>
</dbReference>
<dbReference type="RefSeq" id="XP_066079296.1">
    <property type="nucleotide sequence ID" value="XM_066223199.1"/>
</dbReference>
<accession>A0AAX4K548</accession>
<dbReference type="EMBL" id="CP144107">
    <property type="protein sequence ID" value="WWC92534.1"/>
    <property type="molecule type" value="Genomic_DNA"/>
</dbReference>
<dbReference type="SUPFAM" id="SSF82171">
    <property type="entry name" value="DPP6 N-terminal domain-like"/>
    <property type="match status" value="1"/>
</dbReference>
<dbReference type="Gene3D" id="2.130.10.10">
    <property type="entry name" value="YVTN repeat-like/Quinoprotein amine dehydrogenase"/>
    <property type="match status" value="2"/>
</dbReference>
<dbReference type="AlphaFoldDB" id="A0AAX4K548"/>
<evidence type="ECO:0000313" key="2">
    <source>
        <dbReference type="EMBL" id="WWC92534.1"/>
    </source>
</evidence>
<feature type="compositionally biased region" description="Polar residues" evidence="1">
    <location>
        <begin position="908"/>
        <end position="924"/>
    </location>
</feature>
<reference evidence="2 3" key="1">
    <citation type="submission" date="2024-01" db="EMBL/GenBank/DDBJ databases">
        <title>Comparative genomics of Cryptococcus and Kwoniella reveals pathogenesis evolution and contrasting modes of karyotype evolution via chromosome fusion or intercentromeric recombination.</title>
        <authorList>
            <person name="Coelho M.A."/>
            <person name="David-Palma M."/>
            <person name="Shea T."/>
            <person name="Bowers K."/>
            <person name="McGinley-Smith S."/>
            <person name="Mohammad A.W."/>
            <person name="Gnirke A."/>
            <person name="Yurkov A.M."/>
            <person name="Nowrousian M."/>
            <person name="Sun S."/>
            <person name="Cuomo C.A."/>
            <person name="Heitman J."/>
        </authorList>
    </citation>
    <scope>NUCLEOTIDE SEQUENCE [LARGE SCALE GENOMIC DNA]</scope>
    <source>
        <strain evidence="2 3">CBS 6074</strain>
    </source>
</reference>
<dbReference type="InterPro" id="IPR046351">
    <property type="entry name" value="UTP4"/>
</dbReference>
<feature type="region of interest" description="Disordered" evidence="1">
    <location>
        <begin position="902"/>
        <end position="926"/>
    </location>
</feature>
<protein>
    <recommendedName>
        <fullName evidence="4">U3 small nucleolar RNA-associated protein 4</fullName>
    </recommendedName>
</protein>
<proteinExistence type="predicted"/>
<sequence length="1034" mass="113714">MPNVPASVPLHRIRFYDHTPSPITALQFAPLPLPPPRNPSSLKGKSKDASHYQQQQQQIKNGGKEEFGVLILARENGEVEIWEYARGDDFNMSGNWVLEKTLPPTLTHPTISTIALVIRDPSNFHKKSYAVPRVEDLRLFTAGSDSNELIERCLITGKILQTYDIPSPPLWTLSVSPTHDLLCLSTGSQSLHFLSIPSATIFNKSPRLEPPPSHLLRCDTLPSRTRTVSIAWGIPKLVKVSSSSEVPSKKDEDGDEEGDDEEEEWEWRNTYLITGNSDSSFRKWELPAPLDPSKPALNNRVLLKSRAVLEKLAKPGRGGKKASSGNSNKGTIVWGVGVLPDHNFVTSDSLGNVTFWDGQSMAQQQNFRAHKADGMCLTIGPGGRSVFTSGPDQRVCQFMNVSSTTSGSGSSSSSWVLTSSKRVHSHDVRALSIFPGYIPLSKTNQSLLLPLINPDYSPILASGGWDMSLSLTSAGLPDLLSEKLKNPLSKPNTKKTGSSSSSQQRSIFEESFSRKYGYLSGGKSNSSSSSRISFAPKARLFLGRKDKGLGIWKVLKDEQGWEKVLEMELRLRTNLISSAISPNGKWLAVSDLYETKLFQLHTEATAIRPIRVKSFLSTLISSPSLENLSIPSKGCGSSSIIFTPDSQRLILGLVSSGQLLVLELPEQASEEVDIVKCFTRREDKIVDGRVVKGKSQSNGTSKDLPNGDSDINMSENGENEEDGREDEDDDDESEDEILNQKEEDNQSWISCLGVSDDNQWLAASDLDGRTGIWNLDTLQIHATLPTLPHSPISLNFPPCSTPLLLLALPTNILQFYHLENRKLLSSAITSNQLNELHTALSSLHTPLHGIIFSSSSESLTSKSGNNIHHNNKTVKTLIWGTDWLVTSKLNLDDIIVKSSTNKNRRLSESPSVQGTPTKSSTFTESGGVLLSNRQLKKKRAREAKEQRDQLDSLVASSSSLINGVVGVGGIEEKEEKAKVIRDRFKNILSIGWLSNEQEGDNDEHEEEIAVIERPLNDFSGELPNAFWSGGFGRS</sequence>
<dbReference type="GO" id="GO:0003723">
    <property type="term" value="F:RNA binding"/>
    <property type="evidence" value="ECO:0007669"/>
    <property type="project" value="TreeGrafter"/>
</dbReference>
<dbReference type="GO" id="GO:0034455">
    <property type="term" value="C:t-UTP complex"/>
    <property type="evidence" value="ECO:0007669"/>
    <property type="project" value="TreeGrafter"/>
</dbReference>
<keyword evidence="3" id="KW-1185">Reference proteome</keyword>
<dbReference type="InterPro" id="IPR011044">
    <property type="entry name" value="Quino_amine_DH_bsu"/>
</dbReference>
<feature type="compositionally biased region" description="Polar residues" evidence="1">
    <location>
        <begin position="694"/>
        <end position="713"/>
    </location>
</feature>
<evidence type="ECO:0000256" key="1">
    <source>
        <dbReference type="SAM" id="MobiDB-lite"/>
    </source>
</evidence>
<dbReference type="InterPro" id="IPR015943">
    <property type="entry name" value="WD40/YVTN_repeat-like_dom_sf"/>
</dbReference>
<dbReference type="Proteomes" id="UP001355207">
    <property type="component" value="Chromosome 10"/>
</dbReference>
<feature type="compositionally biased region" description="Acidic residues" evidence="1">
    <location>
        <begin position="717"/>
        <end position="737"/>
    </location>
</feature>
<dbReference type="InterPro" id="IPR001680">
    <property type="entry name" value="WD40_rpt"/>
</dbReference>
<feature type="region of interest" description="Disordered" evidence="1">
    <location>
        <begin position="243"/>
        <end position="265"/>
    </location>
</feature>
<dbReference type="PANTHER" id="PTHR44163:SF1">
    <property type="entry name" value="U3 SMALL NUCLEOLAR RNA-ASSOCIATED PROTEIN 4 HOMOLOG"/>
    <property type="match status" value="1"/>
</dbReference>
<evidence type="ECO:0008006" key="4">
    <source>
        <dbReference type="Google" id="ProtNLM"/>
    </source>
</evidence>
<name>A0AAX4K548_9TREE</name>
<evidence type="ECO:0000313" key="3">
    <source>
        <dbReference type="Proteomes" id="UP001355207"/>
    </source>
</evidence>
<dbReference type="GO" id="GO:0032040">
    <property type="term" value="C:small-subunit processome"/>
    <property type="evidence" value="ECO:0007669"/>
    <property type="project" value="TreeGrafter"/>
</dbReference>
<feature type="region of interest" description="Disordered" evidence="1">
    <location>
        <begin position="689"/>
        <end position="740"/>
    </location>
</feature>
<dbReference type="GO" id="GO:0000462">
    <property type="term" value="P:maturation of SSU-rRNA from tricistronic rRNA transcript (SSU-rRNA, 5.8S rRNA, LSU-rRNA)"/>
    <property type="evidence" value="ECO:0007669"/>
    <property type="project" value="InterPro"/>
</dbReference>
<feature type="region of interest" description="Disordered" evidence="1">
    <location>
        <begin position="30"/>
        <end position="60"/>
    </location>
</feature>